<keyword evidence="3" id="KW-1185">Reference proteome</keyword>
<protein>
    <recommendedName>
        <fullName evidence="1">Bacterial Ig domain-containing protein</fullName>
    </recommendedName>
</protein>
<gene>
    <name evidence="2" type="ORF">F945_03592</name>
</gene>
<proteinExistence type="predicted"/>
<comment type="caution">
    <text evidence="2">The sequence shown here is derived from an EMBL/GenBank/DDBJ whole genome shotgun (WGS) entry which is preliminary data.</text>
</comment>
<sequence length="180" mass="18922">MFFLIVVKIMKQLIIESNGVKTNLDVNNINQLIREQGKLILKLADGKEIILNQSDVFSIELLDNNQGIISINSLSQSDEIDELEKLVEGDKISWFEENKALSYAGGALLVGGIVAAASSGGSSSDNGDYDPPSLLTQSLAADHKTVTGQTEAGATVKAVVNGKVVGSAVAGADGKYSLSL</sequence>
<dbReference type="InterPro" id="IPR013783">
    <property type="entry name" value="Ig-like_fold"/>
</dbReference>
<dbReference type="Gene3D" id="2.60.40.10">
    <property type="entry name" value="Immunoglobulins"/>
    <property type="match status" value="1"/>
</dbReference>
<dbReference type="Proteomes" id="UP000014568">
    <property type="component" value="Unassembled WGS sequence"/>
</dbReference>
<dbReference type="AlphaFoldDB" id="S3MPQ3"/>
<name>S3MPQ3_9GAMM</name>
<evidence type="ECO:0000259" key="1">
    <source>
        <dbReference type="Pfam" id="PF17936"/>
    </source>
</evidence>
<reference evidence="2 3" key="1">
    <citation type="submission" date="2013-06" db="EMBL/GenBank/DDBJ databases">
        <title>The Genome Sequence of Acinetobacter rudis CIP 110305.</title>
        <authorList>
            <consortium name="The Broad Institute Genome Sequencing Platform"/>
            <consortium name="The Broad Institute Genome Sequencing Center for Infectious Disease"/>
            <person name="Cerqueira G."/>
            <person name="Feldgarden M."/>
            <person name="Courvalin P."/>
            <person name="Perichon B."/>
            <person name="Grillot-Courvalin C."/>
            <person name="Clermont D."/>
            <person name="Rocha E."/>
            <person name="Yoon E.-J."/>
            <person name="Nemec A."/>
            <person name="Young S.K."/>
            <person name="Zeng Q."/>
            <person name="Gargeya S."/>
            <person name="Fitzgerald M."/>
            <person name="Abouelleil A."/>
            <person name="Alvarado L."/>
            <person name="Berlin A.M."/>
            <person name="Chapman S.B."/>
            <person name="Dewar J."/>
            <person name="Goldberg J."/>
            <person name="Griggs A."/>
            <person name="Gujja S."/>
            <person name="Hansen M."/>
            <person name="Howarth C."/>
            <person name="Imamovic A."/>
            <person name="Larimer J."/>
            <person name="McCowan C."/>
            <person name="Murphy C."/>
            <person name="Pearson M."/>
            <person name="Priest M."/>
            <person name="Roberts A."/>
            <person name="Saif S."/>
            <person name="Shea T."/>
            <person name="Sykes S."/>
            <person name="Wortman J."/>
            <person name="Nusbaum C."/>
            <person name="Birren B."/>
        </authorList>
    </citation>
    <scope>NUCLEOTIDE SEQUENCE [LARGE SCALE GENOMIC DNA]</scope>
    <source>
        <strain evidence="2 3">CIP 110305</strain>
    </source>
</reference>
<feature type="domain" description="Bacterial Ig" evidence="1">
    <location>
        <begin position="134"/>
        <end position="180"/>
    </location>
</feature>
<evidence type="ECO:0000313" key="2">
    <source>
        <dbReference type="EMBL" id="EPF69890.1"/>
    </source>
</evidence>
<evidence type="ECO:0000313" key="3">
    <source>
        <dbReference type="Proteomes" id="UP000014568"/>
    </source>
</evidence>
<feature type="non-terminal residue" evidence="2">
    <location>
        <position position="180"/>
    </location>
</feature>
<dbReference type="InterPro" id="IPR041498">
    <property type="entry name" value="Big_6"/>
</dbReference>
<accession>S3MPQ3</accession>
<dbReference type="Pfam" id="PF17936">
    <property type="entry name" value="Big_6"/>
    <property type="match status" value="1"/>
</dbReference>
<dbReference type="EMBL" id="ATGI01000041">
    <property type="protein sequence ID" value="EPF69890.1"/>
    <property type="molecule type" value="Genomic_DNA"/>
</dbReference>
<dbReference type="HOGENOM" id="CLU_1499277_0_0_6"/>
<organism evidence="2 3">
    <name type="scientific">Acinetobacter rudis CIP 110305</name>
    <dbReference type="NCBI Taxonomy" id="421052"/>
    <lineage>
        <taxon>Bacteria</taxon>
        <taxon>Pseudomonadati</taxon>
        <taxon>Pseudomonadota</taxon>
        <taxon>Gammaproteobacteria</taxon>
        <taxon>Moraxellales</taxon>
        <taxon>Moraxellaceae</taxon>
        <taxon>Acinetobacter</taxon>
    </lineage>
</organism>